<organism evidence="2 3">
    <name type="scientific">Hapsidospora chrysogenum (strain ATCC 11550 / CBS 779.69 / DSM 880 / IAM 14645 / JCM 23072 / IMI 49137)</name>
    <name type="common">Acremonium chrysogenum</name>
    <dbReference type="NCBI Taxonomy" id="857340"/>
    <lineage>
        <taxon>Eukaryota</taxon>
        <taxon>Fungi</taxon>
        <taxon>Dikarya</taxon>
        <taxon>Ascomycota</taxon>
        <taxon>Pezizomycotina</taxon>
        <taxon>Sordariomycetes</taxon>
        <taxon>Hypocreomycetidae</taxon>
        <taxon>Hypocreales</taxon>
        <taxon>Bionectriaceae</taxon>
        <taxon>Hapsidospora</taxon>
    </lineage>
</organism>
<dbReference type="SUPFAM" id="SSF53474">
    <property type="entry name" value="alpha/beta-Hydrolases"/>
    <property type="match status" value="1"/>
</dbReference>
<gene>
    <name evidence="2" type="ORF">ACRE_053170</name>
</gene>
<feature type="domain" description="AB hydrolase-1" evidence="1">
    <location>
        <begin position="58"/>
        <end position="341"/>
    </location>
</feature>
<sequence length="357" mass="39270">MASAAPDGGTTAEEPCVRSFFYAGGHYADNGKGGHVFQDQMYVEKLLPVRGPSQGSPIVLIHGQGQTGTNWLNKPDGSRGWASNFLEQGYEVYIVDQTLRGRSGGQPQSLATIPAESIQKRFTATKDYNLWPQASKHTQWPGSGVMGDPVFDSFYSSGVPFEDNVVYQQTTVRRCGTALLDRIGRPAIVVGHSQGATMPVLMADARPQLVRAIVLLEPRGPPFREAVFSSTPARPWGMTDIPITYSLPLRDPTELVLEIHAARDENSAEYVLQADSPPPRQLVNLVDLPILLLTGEASYHMAYDYGTVRFLRQAGCHKTKHIELGDIGIHGNGHMFFMEKNSQEIQQVVHNWIQSLG</sequence>
<name>A0A086T3H9_HAPC1</name>
<dbReference type="PANTHER" id="PTHR43194:SF4">
    <property type="entry name" value="AB HYDROLASE-1 DOMAIN-CONTAINING PROTEIN"/>
    <property type="match status" value="1"/>
</dbReference>
<dbReference type="InterPro" id="IPR029058">
    <property type="entry name" value="AB_hydrolase_fold"/>
</dbReference>
<dbReference type="STRING" id="857340.A0A086T3H9"/>
<dbReference type="CDD" id="cd12809">
    <property type="entry name" value="Esterase_713_like-2"/>
    <property type="match status" value="1"/>
</dbReference>
<protein>
    <recommendedName>
        <fullName evidence="1">AB hydrolase-1 domain-containing protein</fullName>
    </recommendedName>
</protein>
<dbReference type="InterPro" id="IPR050228">
    <property type="entry name" value="Carboxylesterase_BioH"/>
</dbReference>
<dbReference type="PANTHER" id="PTHR43194">
    <property type="entry name" value="HYDROLASE ALPHA/BETA FOLD FAMILY"/>
    <property type="match status" value="1"/>
</dbReference>
<dbReference type="Gene3D" id="3.40.50.1820">
    <property type="entry name" value="alpha/beta hydrolase"/>
    <property type="match status" value="1"/>
</dbReference>
<reference evidence="3" key="1">
    <citation type="journal article" date="2014" name="Genome Announc.">
        <title>Genome sequence and annotation of Acremonium chrysogenum, producer of the beta-lactam antibiotic cephalosporin C.</title>
        <authorList>
            <person name="Terfehr D."/>
            <person name="Dahlmann T.A."/>
            <person name="Specht T."/>
            <person name="Zadra I."/>
            <person name="Kuernsteiner H."/>
            <person name="Kueck U."/>
        </authorList>
    </citation>
    <scope>NUCLEOTIDE SEQUENCE [LARGE SCALE GENOMIC DNA]</scope>
    <source>
        <strain evidence="3">ATCC 11550 / CBS 779.69 / DSM 880 / IAM 14645 / JCM 23072 / IMI 49137</strain>
    </source>
</reference>
<dbReference type="InterPro" id="IPR000073">
    <property type="entry name" value="AB_hydrolase_1"/>
</dbReference>
<dbReference type="HOGENOM" id="CLU_038297_1_0_1"/>
<dbReference type="EMBL" id="JPKY01000059">
    <property type="protein sequence ID" value="KFH43911.1"/>
    <property type="molecule type" value="Genomic_DNA"/>
</dbReference>
<dbReference type="AlphaFoldDB" id="A0A086T3H9"/>
<accession>A0A086T3H9</accession>
<evidence type="ECO:0000313" key="2">
    <source>
        <dbReference type="EMBL" id="KFH43911.1"/>
    </source>
</evidence>
<dbReference type="Proteomes" id="UP000029964">
    <property type="component" value="Unassembled WGS sequence"/>
</dbReference>
<evidence type="ECO:0000259" key="1">
    <source>
        <dbReference type="Pfam" id="PF12697"/>
    </source>
</evidence>
<proteinExistence type="predicted"/>
<dbReference type="OrthoDB" id="9978720at2759"/>
<dbReference type="Pfam" id="PF12697">
    <property type="entry name" value="Abhydrolase_6"/>
    <property type="match status" value="1"/>
</dbReference>
<keyword evidence="3" id="KW-1185">Reference proteome</keyword>
<evidence type="ECO:0000313" key="3">
    <source>
        <dbReference type="Proteomes" id="UP000029964"/>
    </source>
</evidence>
<comment type="caution">
    <text evidence="2">The sequence shown here is derived from an EMBL/GenBank/DDBJ whole genome shotgun (WGS) entry which is preliminary data.</text>
</comment>